<evidence type="ECO:0000313" key="4">
    <source>
        <dbReference type="Proteomes" id="UP000789759"/>
    </source>
</evidence>
<dbReference type="SMART" id="SM00451">
    <property type="entry name" value="ZnF_U1"/>
    <property type="match status" value="1"/>
</dbReference>
<feature type="domain" description="U1-type" evidence="2">
    <location>
        <begin position="22"/>
        <end position="58"/>
    </location>
</feature>
<dbReference type="AlphaFoldDB" id="A0A9N9DP53"/>
<dbReference type="Proteomes" id="UP000789759">
    <property type="component" value="Unassembled WGS sequence"/>
</dbReference>
<evidence type="ECO:0000313" key="3">
    <source>
        <dbReference type="EMBL" id="CAG8646591.1"/>
    </source>
</evidence>
<name>A0A9N9DP53_9GLOM</name>
<organism evidence="3 4">
    <name type="scientific">Cetraspora pellucida</name>
    <dbReference type="NCBI Taxonomy" id="1433469"/>
    <lineage>
        <taxon>Eukaryota</taxon>
        <taxon>Fungi</taxon>
        <taxon>Fungi incertae sedis</taxon>
        <taxon>Mucoromycota</taxon>
        <taxon>Glomeromycotina</taxon>
        <taxon>Glomeromycetes</taxon>
        <taxon>Diversisporales</taxon>
        <taxon>Gigasporaceae</taxon>
        <taxon>Cetraspora</taxon>
    </lineage>
</organism>
<evidence type="ECO:0000256" key="1">
    <source>
        <dbReference type="SAM" id="MobiDB-lite"/>
    </source>
</evidence>
<proteinExistence type="predicted"/>
<dbReference type="EMBL" id="CAJVQA010006792">
    <property type="protein sequence ID" value="CAG8646591.1"/>
    <property type="molecule type" value="Genomic_DNA"/>
</dbReference>
<reference evidence="3" key="1">
    <citation type="submission" date="2021-06" db="EMBL/GenBank/DDBJ databases">
        <authorList>
            <person name="Kallberg Y."/>
            <person name="Tangrot J."/>
            <person name="Rosling A."/>
        </authorList>
    </citation>
    <scope>NUCLEOTIDE SEQUENCE</scope>
    <source>
        <strain evidence="3">FL966</strain>
    </source>
</reference>
<dbReference type="GO" id="GO:0008270">
    <property type="term" value="F:zinc ion binding"/>
    <property type="evidence" value="ECO:0007669"/>
    <property type="project" value="InterPro"/>
</dbReference>
<sequence>MVNVTERLAKNLKYKLDFYASGKKLFCKACKIVVNHEKKSMIDNHLKSEEHKLKTQKPVQSTLHQAGI</sequence>
<protein>
    <submittedName>
        <fullName evidence="3">12598_t:CDS:1</fullName>
    </submittedName>
</protein>
<feature type="non-terminal residue" evidence="3">
    <location>
        <position position="68"/>
    </location>
</feature>
<dbReference type="InterPro" id="IPR003604">
    <property type="entry name" value="Matrin/U1-like-C_Znf_C2H2"/>
</dbReference>
<dbReference type="OrthoDB" id="2349701at2759"/>
<accession>A0A9N9DP53</accession>
<evidence type="ECO:0000259" key="2">
    <source>
        <dbReference type="SMART" id="SM00451"/>
    </source>
</evidence>
<gene>
    <name evidence="3" type="ORF">CPELLU_LOCUS9123</name>
</gene>
<keyword evidence="4" id="KW-1185">Reference proteome</keyword>
<dbReference type="GO" id="GO:0003676">
    <property type="term" value="F:nucleic acid binding"/>
    <property type="evidence" value="ECO:0007669"/>
    <property type="project" value="InterPro"/>
</dbReference>
<comment type="caution">
    <text evidence="3">The sequence shown here is derived from an EMBL/GenBank/DDBJ whole genome shotgun (WGS) entry which is preliminary data.</text>
</comment>
<feature type="compositionally biased region" description="Polar residues" evidence="1">
    <location>
        <begin position="57"/>
        <end position="68"/>
    </location>
</feature>
<feature type="region of interest" description="Disordered" evidence="1">
    <location>
        <begin position="47"/>
        <end position="68"/>
    </location>
</feature>